<dbReference type="GO" id="GO:0005829">
    <property type="term" value="C:cytosol"/>
    <property type="evidence" value="ECO:0007669"/>
    <property type="project" value="TreeGrafter"/>
</dbReference>
<dbReference type="AlphaFoldDB" id="A0A848F7C7"/>
<name>A0A848F7C7_9BURK</name>
<evidence type="ECO:0000259" key="2">
    <source>
        <dbReference type="PROSITE" id="PS50943"/>
    </source>
</evidence>
<keyword evidence="1" id="KW-0238">DNA-binding</keyword>
<dbReference type="Pfam" id="PF01381">
    <property type="entry name" value="HTH_3"/>
    <property type="match status" value="1"/>
</dbReference>
<dbReference type="PANTHER" id="PTHR46797">
    <property type="entry name" value="HTH-TYPE TRANSCRIPTIONAL REGULATOR"/>
    <property type="match status" value="1"/>
</dbReference>
<dbReference type="GO" id="GO:0003700">
    <property type="term" value="F:DNA-binding transcription factor activity"/>
    <property type="evidence" value="ECO:0007669"/>
    <property type="project" value="TreeGrafter"/>
</dbReference>
<dbReference type="GO" id="GO:0003677">
    <property type="term" value="F:DNA binding"/>
    <property type="evidence" value="ECO:0007669"/>
    <property type="project" value="UniProtKB-KW"/>
</dbReference>
<dbReference type="PROSITE" id="PS50943">
    <property type="entry name" value="HTH_CROC1"/>
    <property type="match status" value="1"/>
</dbReference>
<sequence length="79" mass="8630">MTIDEAFGAVLKELRASKGITQEQLGFDADLDRTFISLLERGLRQPSLASIFQLSKALGVSPSHIVQRVEDTLSAASKR</sequence>
<dbReference type="PANTHER" id="PTHR46797:SF1">
    <property type="entry name" value="METHYLPHOSPHONATE SYNTHASE"/>
    <property type="match status" value="1"/>
</dbReference>
<dbReference type="Gene3D" id="1.10.260.40">
    <property type="entry name" value="lambda repressor-like DNA-binding domains"/>
    <property type="match status" value="1"/>
</dbReference>
<protein>
    <submittedName>
        <fullName evidence="3">Helix-turn-helix transcriptional regulator</fullName>
    </submittedName>
</protein>
<dbReference type="SMART" id="SM00530">
    <property type="entry name" value="HTH_XRE"/>
    <property type="match status" value="1"/>
</dbReference>
<dbReference type="RefSeq" id="WP_169160387.1">
    <property type="nucleotide sequence ID" value="NZ_JABBFW010000006.1"/>
</dbReference>
<dbReference type="SUPFAM" id="SSF47413">
    <property type="entry name" value="lambda repressor-like DNA-binding domains"/>
    <property type="match status" value="1"/>
</dbReference>
<dbReference type="EMBL" id="JABBFW010000006">
    <property type="protein sequence ID" value="NML15484.1"/>
    <property type="molecule type" value="Genomic_DNA"/>
</dbReference>
<keyword evidence="4" id="KW-1185">Reference proteome</keyword>
<proteinExistence type="predicted"/>
<comment type="caution">
    <text evidence="3">The sequence shown here is derived from an EMBL/GenBank/DDBJ whole genome shotgun (WGS) entry which is preliminary data.</text>
</comment>
<evidence type="ECO:0000313" key="3">
    <source>
        <dbReference type="EMBL" id="NML15484.1"/>
    </source>
</evidence>
<organism evidence="3 4">
    <name type="scientific">Azohydromonas caseinilytica</name>
    <dbReference type="NCBI Taxonomy" id="2728836"/>
    <lineage>
        <taxon>Bacteria</taxon>
        <taxon>Pseudomonadati</taxon>
        <taxon>Pseudomonadota</taxon>
        <taxon>Betaproteobacteria</taxon>
        <taxon>Burkholderiales</taxon>
        <taxon>Sphaerotilaceae</taxon>
        <taxon>Azohydromonas</taxon>
    </lineage>
</organism>
<accession>A0A848F7C7</accession>
<reference evidence="3 4" key="1">
    <citation type="submission" date="2020-04" db="EMBL/GenBank/DDBJ databases">
        <title>Azohydromonas sp. isolated from soil.</title>
        <authorList>
            <person name="Dahal R.H."/>
        </authorList>
    </citation>
    <scope>NUCLEOTIDE SEQUENCE [LARGE SCALE GENOMIC DNA]</scope>
    <source>
        <strain evidence="3 4">G-1-1-14</strain>
    </source>
</reference>
<dbReference type="CDD" id="cd00093">
    <property type="entry name" value="HTH_XRE"/>
    <property type="match status" value="1"/>
</dbReference>
<dbReference type="InterPro" id="IPR050807">
    <property type="entry name" value="TransReg_Diox_bact_type"/>
</dbReference>
<evidence type="ECO:0000256" key="1">
    <source>
        <dbReference type="ARBA" id="ARBA00023125"/>
    </source>
</evidence>
<evidence type="ECO:0000313" key="4">
    <source>
        <dbReference type="Proteomes" id="UP000574067"/>
    </source>
</evidence>
<dbReference type="InterPro" id="IPR010982">
    <property type="entry name" value="Lambda_DNA-bd_dom_sf"/>
</dbReference>
<gene>
    <name evidence="3" type="ORF">HHL10_10905</name>
</gene>
<feature type="domain" description="HTH cro/C1-type" evidence="2">
    <location>
        <begin position="11"/>
        <end position="65"/>
    </location>
</feature>
<dbReference type="Proteomes" id="UP000574067">
    <property type="component" value="Unassembled WGS sequence"/>
</dbReference>
<dbReference type="InterPro" id="IPR001387">
    <property type="entry name" value="Cro/C1-type_HTH"/>
</dbReference>